<feature type="transmembrane region" description="Helical" evidence="2">
    <location>
        <begin position="418"/>
        <end position="438"/>
    </location>
</feature>
<dbReference type="InterPro" id="IPR026467">
    <property type="entry name" value="Ser/Gly_Cys_C_dom"/>
</dbReference>
<dbReference type="Proteomes" id="UP000295293">
    <property type="component" value="Unassembled WGS sequence"/>
</dbReference>
<comment type="caution">
    <text evidence="3">The sequence shown here is derived from an EMBL/GenBank/DDBJ whole genome shotgun (WGS) entry which is preliminary data.</text>
</comment>
<name>A0A4R6YYC3_9GAMM</name>
<feature type="transmembrane region" description="Helical" evidence="2">
    <location>
        <begin position="338"/>
        <end position="361"/>
    </location>
</feature>
<reference evidence="3 4" key="1">
    <citation type="submission" date="2019-03" db="EMBL/GenBank/DDBJ databases">
        <title>Genomic Encyclopedia of Type Strains, Phase IV (KMG-IV): sequencing the most valuable type-strain genomes for metagenomic binning, comparative biology and taxonomic classification.</title>
        <authorList>
            <person name="Goeker M."/>
        </authorList>
    </citation>
    <scope>NUCLEOTIDE SEQUENCE [LARGE SCALE GENOMIC DNA]</scope>
    <source>
        <strain evidence="3 4">DSM 21667</strain>
    </source>
</reference>
<accession>A0A4R6YYC3</accession>
<evidence type="ECO:0000256" key="1">
    <source>
        <dbReference type="SAM" id="MobiDB-lite"/>
    </source>
</evidence>
<evidence type="ECO:0000256" key="2">
    <source>
        <dbReference type="SAM" id="Phobius"/>
    </source>
</evidence>
<keyword evidence="2" id="KW-1133">Transmembrane helix</keyword>
<gene>
    <name evidence="3" type="ORF">DFR29_106152</name>
</gene>
<keyword evidence="2" id="KW-0812">Transmembrane</keyword>
<evidence type="ECO:0000313" key="4">
    <source>
        <dbReference type="Proteomes" id="UP000295293"/>
    </source>
</evidence>
<feature type="region of interest" description="Disordered" evidence="1">
    <location>
        <begin position="446"/>
        <end position="477"/>
    </location>
</feature>
<keyword evidence="2" id="KW-0472">Membrane</keyword>
<organism evidence="3 4">
    <name type="scientific">Tahibacter aquaticus</name>
    <dbReference type="NCBI Taxonomy" id="520092"/>
    <lineage>
        <taxon>Bacteria</taxon>
        <taxon>Pseudomonadati</taxon>
        <taxon>Pseudomonadota</taxon>
        <taxon>Gammaproteobacteria</taxon>
        <taxon>Lysobacterales</taxon>
        <taxon>Rhodanobacteraceae</taxon>
        <taxon>Tahibacter</taxon>
    </lineage>
</organism>
<dbReference type="EMBL" id="SNZH01000006">
    <property type="protein sequence ID" value="TDR44007.1"/>
    <property type="molecule type" value="Genomic_DNA"/>
</dbReference>
<feature type="transmembrane region" description="Helical" evidence="2">
    <location>
        <begin position="367"/>
        <end position="386"/>
    </location>
</feature>
<keyword evidence="4" id="KW-1185">Reference proteome</keyword>
<feature type="compositionally biased region" description="Low complexity" evidence="1">
    <location>
        <begin position="446"/>
        <end position="461"/>
    </location>
</feature>
<feature type="compositionally biased region" description="Gly residues" evidence="1">
    <location>
        <begin position="462"/>
        <end position="477"/>
    </location>
</feature>
<proteinExistence type="predicted"/>
<feature type="transmembrane region" description="Helical" evidence="2">
    <location>
        <begin position="205"/>
        <end position="223"/>
    </location>
</feature>
<dbReference type="OrthoDB" id="278697at2"/>
<sequence length="477" mass="52143">MSAVDTVWTDSQRELWQRIEQHDFGTGACALSFQRRLADEHNWSEADATAAIREYKRFCFLAVVASHTVTPPDAVDEVWHQHLTYSRDYWTRYCPEILGRPLHHEPTRGGAEQSRLHQRQYADTLASYQRWFGPPPLAWWPDARTQARQPAHYRRIDVAQHLLLPRWRWPRLRWPQLLLSAGLLAIAPALLALPANPLDFSGPEFLLTFGVLMVVCFVVSASLRARLRNTGGDTWPGVPLDAWSVAYLAGGTARVVDAGVASLLAAGSAHWNAKEQRLDVPHPNHIDEFPLAEIARASAAKTKAGKIPAQLDGMMTRRLREPLVQRGLLLDDTQRRRIGLFTALPFLLLTAFGLAKIAVGISRDRPVFFLCILTAFAVVMSLRRWFSTPTTSSAGDQLLRELNQTHAHVRRAPRDGDMALAVALAGTAVLAGTAYAGFHDYRSPASSGSSGDSGSSSCSSGDSGGGGGCGGCGGGGD</sequence>
<feature type="transmembrane region" description="Helical" evidence="2">
    <location>
        <begin position="174"/>
        <end position="193"/>
    </location>
</feature>
<protein>
    <submittedName>
        <fullName evidence="3">Uncharacterized protein (TIGR04222 family)</fullName>
    </submittedName>
</protein>
<dbReference type="RefSeq" id="WP_133818750.1">
    <property type="nucleotide sequence ID" value="NZ_SNZH01000006.1"/>
</dbReference>
<dbReference type="AlphaFoldDB" id="A0A4R6YYC3"/>
<dbReference type="NCBIfam" id="TIGR04222">
    <property type="entry name" value="near_uncomplex"/>
    <property type="match status" value="1"/>
</dbReference>
<evidence type="ECO:0000313" key="3">
    <source>
        <dbReference type="EMBL" id="TDR44007.1"/>
    </source>
</evidence>